<dbReference type="Pfam" id="PF24758">
    <property type="entry name" value="LRR_At5g56370"/>
    <property type="match status" value="1"/>
</dbReference>
<name>A0ABM0XEZ7_CAMSA</name>
<dbReference type="GeneID" id="104763257"/>
<dbReference type="SMART" id="SM00256">
    <property type="entry name" value="FBOX"/>
    <property type="match status" value="1"/>
</dbReference>
<reference evidence="2" key="1">
    <citation type="journal article" date="2014" name="Nat. Commun.">
        <title>The emerging biofuel crop Camelina sativa retains a highly undifferentiated hexaploid genome structure.</title>
        <authorList>
            <person name="Kagale S."/>
            <person name="Koh C."/>
            <person name="Nixon J."/>
            <person name="Bollina V."/>
            <person name="Clarke W.E."/>
            <person name="Tuteja R."/>
            <person name="Spillane C."/>
            <person name="Robinson S.J."/>
            <person name="Links M.G."/>
            <person name="Clarke C."/>
            <person name="Higgins E.E."/>
            <person name="Huebert T."/>
            <person name="Sharpe A.G."/>
            <person name="Parkin I.A."/>
        </authorList>
    </citation>
    <scope>NUCLEOTIDE SEQUENCE [LARGE SCALE GENOMIC DNA]</scope>
    <source>
        <strain evidence="2">cv. DH55</strain>
    </source>
</reference>
<evidence type="ECO:0000313" key="2">
    <source>
        <dbReference type="Proteomes" id="UP000694864"/>
    </source>
</evidence>
<dbReference type="InterPro" id="IPR036047">
    <property type="entry name" value="F-box-like_dom_sf"/>
</dbReference>
<dbReference type="Gene3D" id="3.80.10.10">
    <property type="entry name" value="Ribonuclease Inhibitor"/>
    <property type="match status" value="1"/>
</dbReference>
<gene>
    <name evidence="3" type="primary">LOC104763257</name>
</gene>
<dbReference type="InterPro" id="IPR055294">
    <property type="entry name" value="FBL60-like"/>
</dbReference>
<dbReference type="InterPro" id="IPR001810">
    <property type="entry name" value="F-box_dom"/>
</dbReference>
<dbReference type="SUPFAM" id="SSF52047">
    <property type="entry name" value="RNI-like"/>
    <property type="match status" value="1"/>
</dbReference>
<evidence type="ECO:0000313" key="3">
    <source>
        <dbReference type="RefSeq" id="XP_010484958.1"/>
    </source>
</evidence>
<dbReference type="InterPro" id="IPR032675">
    <property type="entry name" value="LRR_dom_sf"/>
</dbReference>
<proteinExistence type="predicted"/>
<accession>A0ABM0XEZ7</accession>
<protein>
    <submittedName>
        <fullName evidence="3">FBD-associated F-box protein At1g50980</fullName>
    </submittedName>
</protein>
<feature type="domain" description="F-box" evidence="1">
    <location>
        <begin position="30"/>
        <end position="76"/>
    </location>
</feature>
<reference evidence="3" key="2">
    <citation type="submission" date="2025-08" db="UniProtKB">
        <authorList>
            <consortium name="RefSeq"/>
        </authorList>
    </citation>
    <scope>IDENTIFICATION</scope>
    <source>
        <tissue evidence="3">Leaf</tissue>
    </source>
</reference>
<dbReference type="PANTHER" id="PTHR31293:SF12">
    <property type="entry name" value="RNI-LIKE SUPERFAMILY PROTEIN"/>
    <property type="match status" value="1"/>
</dbReference>
<dbReference type="PROSITE" id="PS50181">
    <property type="entry name" value="FBOX"/>
    <property type="match status" value="1"/>
</dbReference>
<dbReference type="RefSeq" id="XP_010484958.1">
    <property type="nucleotide sequence ID" value="XM_010486656.1"/>
</dbReference>
<dbReference type="PANTHER" id="PTHR31293">
    <property type="entry name" value="RNI-LIKE SUPERFAMILY PROTEIN"/>
    <property type="match status" value="1"/>
</dbReference>
<evidence type="ECO:0000259" key="1">
    <source>
        <dbReference type="PROSITE" id="PS50181"/>
    </source>
</evidence>
<sequence length="210" mass="24161">MSLMAWVELAYMEIGNKSHCQSMQNKIRRRDTISELPDELLLKILSLLPSKLAIATGVLSKRWGSLWKETKSWRYDAETSLGAIRRFTIFLHTRSRIGSLHLRLNRNYLKPDVKAVVDIAVKLSLRELRIEMVYNTFELPKSLYVSSKLETLILEKLDLMGVPLNVRLTCLKRLHLLSVDFSSDQSVKALLSICPKLEDLVVRRSSYTSI</sequence>
<dbReference type="InterPro" id="IPR055411">
    <property type="entry name" value="LRR_FXL15/At3g58940/PEG3-like"/>
</dbReference>
<keyword evidence="2" id="KW-1185">Reference proteome</keyword>
<dbReference type="Proteomes" id="UP000694864">
    <property type="component" value="Chromosome 18"/>
</dbReference>
<organism evidence="2 3">
    <name type="scientific">Camelina sativa</name>
    <name type="common">False flax</name>
    <name type="synonym">Myagrum sativum</name>
    <dbReference type="NCBI Taxonomy" id="90675"/>
    <lineage>
        <taxon>Eukaryota</taxon>
        <taxon>Viridiplantae</taxon>
        <taxon>Streptophyta</taxon>
        <taxon>Embryophyta</taxon>
        <taxon>Tracheophyta</taxon>
        <taxon>Spermatophyta</taxon>
        <taxon>Magnoliopsida</taxon>
        <taxon>eudicotyledons</taxon>
        <taxon>Gunneridae</taxon>
        <taxon>Pentapetalae</taxon>
        <taxon>rosids</taxon>
        <taxon>malvids</taxon>
        <taxon>Brassicales</taxon>
        <taxon>Brassicaceae</taxon>
        <taxon>Camelineae</taxon>
        <taxon>Camelina</taxon>
    </lineage>
</organism>
<dbReference type="Pfam" id="PF00646">
    <property type="entry name" value="F-box"/>
    <property type="match status" value="1"/>
</dbReference>
<dbReference type="SUPFAM" id="SSF81383">
    <property type="entry name" value="F-box domain"/>
    <property type="match status" value="1"/>
</dbReference>